<dbReference type="eggNOG" id="KOG1971">
    <property type="taxonomic scope" value="Eukaryota"/>
</dbReference>
<sequence>MRLLEAASFGEGVRTALQPNPNDAAWTTILPRTVLIHSHARLTNSSALSHLMATDYDVIAPLLVRQNKYWSNFWGSASGFAPAVAAQALADADRLGYMRSPDYYEIVERHQTGVWTVPVVFGAVVLSERVHDTLKEAAQDLAEGEAGWFYGMAALAAHLRHAGSLVRVTNEHRFGHMINTDAYDASHLHPDMYLAQDNPAEWEAVYLHEEYNQFRELGDMEDCTDVYRVPALSARFAREMIEECENLGEWSNGQHTDNRLKGGYEPVPTQDIHFEQIGFKDTWQHFLRTYLGPVANHHYMGYHIQGRTTLDFVVRYRPDKQSFLRPHHDASTVTLNVALNQGGVDYQGGGTHFLRQNCTIKDAPPGWGTLSPGRLTHYHEGLKTTAGTRYILVSFIDQV</sequence>
<dbReference type="InterPro" id="IPR044861">
    <property type="entry name" value="IPNS-like_FE2OG_OXY"/>
</dbReference>
<keyword evidence="5" id="KW-0560">Oxidoreductase</keyword>
<proteinExistence type="predicted"/>
<dbReference type="InterPro" id="IPR006620">
    <property type="entry name" value="Pro_4_hyd_alph"/>
</dbReference>
<name>A9UXL8_MONBE</name>
<dbReference type="GO" id="GO:0031418">
    <property type="term" value="F:L-ascorbic acid binding"/>
    <property type="evidence" value="ECO:0007669"/>
    <property type="project" value="InterPro"/>
</dbReference>
<evidence type="ECO:0000256" key="3">
    <source>
        <dbReference type="ARBA" id="ARBA00022729"/>
    </source>
</evidence>
<dbReference type="SMART" id="SM00702">
    <property type="entry name" value="P4Hc"/>
    <property type="match status" value="1"/>
</dbReference>
<organism evidence="8 9">
    <name type="scientific">Monosiga brevicollis</name>
    <name type="common">Choanoflagellate</name>
    <dbReference type="NCBI Taxonomy" id="81824"/>
    <lineage>
        <taxon>Eukaryota</taxon>
        <taxon>Choanoflagellata</taxon>
        <taxon>Craspedida</taxon>
        <taxon>Salpingoecidae</taxon>
        <taxon>Monosiga</taxon>
    </lineage>
</organism>
<keyword evidence="9" id="KW-1185">Reference proteome</keyword>
<dbReference type="InterPro" id="IPR005123">
    <property type="entry name" value="Oxoglu/Fe-dep_dioxygenase_dom"/>
</dbReference>
<evidence type="ECO:0000313" key="8">
    <source>
        <dbReference type="EMBL" id="EDQ90032.1"/>
    </source>
</evidence>
<keyword evidence="6" id="KW-0408">Iron</keyword>
<gene>
    <name evidence="8" type="ORF">MONBRDRAFT_16641</name>
</gene>
<feature type="domain" description="Fe2OG dioxygenase" evidence="7">
    <location>
        <begin position="307"/>
        <end position="398"/>
    </location>
</feature>
<dbReference type="InterPro" id="IPR050757">
    <property type="entry name" value="Collagen_mod_GT25"/>
</dbReference>
<dbReference type="STRING" id="81824.A9UXL8"/>
<dbReference type="AlphaFoldDB" id="A9UXL8"/>
<dbReference type="Pfam" id="PF03171">
    <property type="entry name" value="2OG-FeII_Oxy"/>
    <property type="match status" value="1"/>
</dbReference>
<accession>A9UXL8</accession>
<dbReference type="InParanoid" id="A9UXL8"/>
<dbReference type="PANTHER" id="PTHR10730">
    <property type="entry name" value="PROCOLLAGEN-LYSINE,2-OXOGLUTARATE 5-DIOXYGENASE/GLYCOSYLTRANSFERASE 25 FAMILY MEMBER"/>
    <property type="match status" value="1"/>
</dbReference>
<comment type="cofactor">
    <cofactor evidence="1">
        <name>L-ascorbate</name>
        <dbReference type="ChEBI" id="CHEBI:38290"/>
    </cofactor>
</comment>
<dbReference type="EMBL" id="CH991549">
    <property type="protein sequence ID" value="EDQ90032.1"/>
    <property type="molecule type" value="Genomic_DNA"/>
</dbReference>
<protein>
    <recommendedName>
        <fullName evidence="7">Fe2OG dioxygenase domain-containing protein</fullName>
    </recommendedName>
</protein>
<dbReference type="RefSeq" id="XP_001745454.1">
    <property type="nucleotide sequence ID" value="XM_001745402.1"/>
</dbReference>
<evidence type="ECO:0000256" key="5">
    <source>
        <dbReference type="ARBA" id="ARBA00023002"/>
    </source>
</evidence>
<dbReference type="PROSITE" id="PS51471">
    <property type="entry name" value="FE2OG_OXY"/>
    <property type="match status" value="1"/>
</dbReference>
<dbReference type="Proteomes" id="UP000001357">
    <property type="component" value="Unassembled WGS sequence"/>
</dbReference>
<evidence type="ECO:0000256" key="6">
    <source>
        <dbReference type="ARBA" id="ARBA00023004"/>
    </source>
</evidence>
<dbReference type="GO" id="GO:0005506">
    <property type="term" value="F:iron ion binding"/>
    <property type="evidence" value="ECO:0007669"/>
    <property type="project" value="InterPro"/>
</dbReference>
<evidence type="ECO:0000256" key="1">
    <source>
        <dbReference type="ARBA" id="ARBA00001961"/>
    </source>
</evidence>
<dbReference type="GO" id="GO:0051213">
    <property type="term" value="F:dioxygenase activity"/>
    <property type="evidence" value="ECO:0007669"/>
    <property type="project" value="UniProtKB-KW"/>
</dbReference>
<dbReference type="Gene3D" id="2.60.120.620">
    <property type="entry name" value="q2cbj1_9rhob like domain"/>
    <property type="match status" value="1"/>
</dbReference>
<evidence type="ECO:0000256" key="2">
    <source>
        <dbReference type="ARBA" id="ARBA00022723"/>
    </source>
</evidence>
<reference evidence="8 9" key="1">
    <citation type="journal article" date="2008" name="Nature">
        <title>The genome of the choanoflagellate Monosiga brevicollis and the origin of metazoans.</title>
        <authorList>
            <consortium name="JGI Sequencing"/>
            <person name="King N."/>
            <person name="Westbrook M.J."/>
            <person name="Young S.L."/>
            <person name="Kuo A."/>
            <person name="Abedin M."/>
            <person name="Chapman J."/>
            <person name="Fairclough S."/>
            <person name="Hellsten U."/>
            <person name="Isogai Y."/>
            <person name="Letunic I."/>
            <person name="Marr M."/>
            <person name="Pincus D."/>
            <person name="Putnam N."/>
            <person name="Rokas A."/>
            <person name="Wright K.J."/>
            <person name="Zuzow R."/>
            <person name="Dirks W."/>
            <person name="Good M."/>
            <person name="Goodstein D."/>
            <person name="Lemons D."/>
            <person name="Li W."/>
            <person name="Lyons J.B."/>
            <person name="Morris A."/>
            <person name="Nichols S."/>
            <person name="Richter D.J."/>
            <person name="Salamov A."/>
            <person name="Bork P."/>
            <person name="Lim W.A."/>
            <person name="Manning G."/>
            <person name="Miller W.T."/>
            <person name="McGinnis W."/>
            <person name="Shapiro H."/>
            <person name="Tjian R."/>
            <person name="Grigoriev I.V."/>
            <person name="Rokhsar D."/>
        </authorList>
    </citation>
    <scope>NUCLEOTIDE SEQUENCE [LARGE SCALE GENOMIC DNA]</scope>
    <source>
        <strain evidence="9">MX1 / ATCC 50154</strain>
    </source>
</reference>
<dbReference type="OMA" id="PTQDIHF"/>
<dbReference type="KEGG" id="mbr:MONBRDRAFT_16641"/>
<evidence type="ECO:0000313" key="9">
    <source>
        <dbReference type="Proteomes" id="UP000001357"/>
    </source>
</evidence>
<keyword evidence="2" id="KW-0479">Metal-binding</keyword>
<keyword evidence="4" id="KW-0223">Dioxygenase</keyword>
<dbReference type="GO" id="GO:0016705">
    <property type="term" value="F:oxidoreductase activity, acting on paired donors, with incorporation or reduction of molecular oxygen"/>
    <property type="evidence" value="ECO:0007669"/>
    <property type="project" value="InterPro"/>
</dbReference>
<evidence type="ECO:0000259" key="7">
    <source>
        <dbReference type="PROSITE" id="PS51471"/>
    </source>
</evidence>
<keyword evidence="3" id="KW-0732">Signal</keyword>
<dbReference type="PANTHER" id="PTHR10730:SF45">
    <property type="entry name" value="PROCOLLAGEN-LYSINE,2-OXOGLUTARATE 5-DIOXYGENASE"/>
    <property type="match status" value="1"/>
</dbReference>
<dbReference type="GeneID" id="5890657"/>
<evidence type="ECO:0000256" key="4">
    <source>
        <dbReference type="ARBA" id="ARBA00022964"/>
    </source>
</evidence>